<feature type="compositionally biased region" description="Low complexity" evidence="1">
    <location>
        <begin position="786"/>
        <end position="795"/>
    </location>
</feature>
<feature type="region of interest" description="Disordered" evidence="1">
    <location>
        <begin position="205"/>
        <end position="224"/>
    </location>
</feature>
<evidence type="ECO:0008006" key="5">
    <source>
        <dbReference type="Google" id="ProtNLM"/>
    </source>
</evidence>
<sequence>MDSFPTPSPDCAHAQMKLTLLSYLLFFMLVCCAICPKKFDSEVGIRRHRSTCTKYAQSQAASTSRRLGRASTTAPTRRGHVHPASTPVPQRRDSDMRDAPMMSPEPSPPPAVPSRPSTPPAVLTQTGRPARNYRVPKRFEDILPEPPAPIPPPPPATRVRRVVLLVRDTMRTACNRFGVFREYPHRPSYDPDHLVQFEDLANVPTRPPDLAPFEDPEPAEQPPPPWPFRNMTIFRFMSWLNSGSSFKSEAEATRMAAEVIGARDFQAADLAGFNAHHENKVLDDAEIAAAVDGAPWTKDGWKEASVVLELPDDAKNMPPQQFTVSGLRYRPIVDVIKAAFAEVTALQFHLTPFKRFRTTAAGTQERIYDEVYTSEAWLAAHEALQRSPREPGCKLERVIAGLMWWSDSTHLANFGTAKAWPLYLYFANLSKYIRARPTSGACHHLAFFPSLPDSINDFIATFVKGKTRQTSLLTHCRRELMHQIWKLMLDDEFMHAYQHGIVIQCLDGVYRRVYPRIFTYSADYPEKVLLATIRDKGYCPCPRCLIPKKSFDKMGLVYDLRARISNTRKYFWNKVKAARDMIYNLGLAPTGKRIDALLQEFSLVPTINAFAEKLGPFGFDFHPMLVVDHLHEWSLGVWKATFAHIIRVLYAALPPEEGVHKLNARFRQIPSFGRGTVRRFCSNASEMKKLAGHNYDNLLANIIPCIEGLLPEPFNSRLLTTLFRLSEWNALAKLRMHTEPTLAYFEKTTTVIGRELRSFAATTQAEYKTVELPSETASRARHGARKSAAAAASNPTAPPPPPPPPASSRYKFLNLFTYKFHSLGDYLRSIRLFGTVDSYSTQTGELAHRFIKRLYGRTNKNDAIKQMTRLERRDTRLRRAALSATSPRNRTRPPTFSDNDTALYTGLDVHHQISKSRKDHVHLLKFTNNNANDPAKKRFIPKLKDHLLSRLLNQDFDGDETQYSEAQRNTVKIIHSKIYPVQTMRVNFTTYDMRRDQDIINPRTHPNVMVLAPETTDPHPFWYARVLGIFHVDIIHSGSESRNGSTQHMEFLWVRWYGTQPGYRSGFKAARLPKIGFVPDTDDSAFGFLDPSLVLRGCHLVPAFAGGRTNLLLNLPPGQVTCARPADETEDWENYYVIIWADRDMFMRYFGDGIGHAAHRDLIWAGQDDGDINGLADEGDEDVDDAAYILGQSVTDVPLAAGILDDSTGDAQEPQDDEMGSDEDDDELMSDGEEDSGEEGEDSGEEGEDSGEEGEDSGEEGEDSGEEDEDEDFEFDDEGYVDI</sequence>
<feature type="compositionally biased region" description="Acidic residues" evidence="1">
    <location>
        <begin position="1213"/>
        <end position="1283"/>
    </location>
</feature>
<reference evidence="3" key="1">
    <citation type="submission" date="2023-03" db="EMBL/GenBank/DDBJ databases">
        <title>Massive genome expansion in bonnet fungi (Mycena s.s.) driven by repeated elements and novel gene families across ecological guilds.</title>
        <authorList>
            <consortium name="Lawrence Berkeley National Laboratory"/>
            <person name="Harder C.B."/>
            <person name="Miyauchi S."/>
            <person name="Viragh M."/>
            <person name="Kuo A."/>
            <person name="Thoen E."/>
            <person name="Andreopoulos B."/>
            <person name="Lu D."/>
            <person name="Skrede I."/>
            <person name="Drula E."/>
            <person name="Henrissat B."/>
            <person name="Morin E."/>
            <person name="Kohler A."/>
            <person name="Barry K."/>
            <person name="LaButti K."/>
            <person name="Morin E."/>
            <person name="Salamov A."/>
            <person name="Lipzen A."/>
            <person name="Mereny Z."/>
            <person name="Hegedus B."/>
            <person name="Baldrian P."/>
            <person name="Stursova M."/>
            <person name="Weitz H."/>
            <person name="Taylor A."/>
            <person name="Grigoriev I.V."/>
            <person name="Nagy L.G."/>
            <person name="Martin F."/>
            <person name="Kauserud H."/>
        </authorList>
    </citation>
    <scope>NUCLEOTIDE SEQUENCE</scope>
    <source>
        <strain evidence="3">CBHHK002</strain>
    </source>
</reference>
<dbReference type="Proteomes" id="UP001218218">
    <property type="component" value="Unassembled WGS sequence"/>
</dbReference>
<feature type="compositionally biased region" description="Polar residues" evidence="1">
    <location>
        <begin position="52"/>
        <end position="75"/>
    </location>
</feature>
<evidence type="ECO:0000256" key="1">
    <source>
        <dbReference type="SAM" id="MobiDB-lite"/>
    </source>
</evidence>
<dbReference type="Pfam" id="PF18759">
    <property type="entry name" value="Plavaka"/>
    <property type="match status" value="1"/>
</dbReference>
<evidence type="ECO:0000313" key="3">
    <source>
        <dbReference type="EMBL" id="KAJ7321285.1"/>
    </source>
</evidence>
<feature type="chain" id="PRO_5041947732" description="C2H2-type domain-containing protein" evidence="2">
    <location>
        <begin position="34"/>
        <end position="1283"/>
    </location>
</feature>
<keyword evidence="4" id="KW-1185">Reference proteome</keyword>
<organism evidence="3 4">
    <name type="scientific">Mycena albidolilacea</name>
    <dbReference type="NCBI Taxonomy" id="1033008"/>
    <lineage>
        <taxon>Eukaryota</taxon>
        <taxon>Fungi</taxon>
        <taxon>Dikarya</taxon>
        <taxon>Basidiomycota</taxon>
        <taxon>Agaricomycotina</taxon>
        <taxon>Agaricomycetes</taxon>
        <taxon>Agaricomycetidae</taxon>
        <taxon>Agaricales</taxon>
        <taxon>Marasmiineae</taxon>
        <taxon>Mycenaceae</taxon>
        <taxon>Mycena</taxon>
    </lineage>
</organism>
<name>A0AAD6ZGQ2_9AGAR</name>
<feature type="signal peptide" evidence="2">
    <location>
        <begin position="1"/>
        <end position="33"/>
    </location>
</feature>
<keyword evidence="2" id="KW-0732">Signal</keyword>
<feature type="region of interest" description="Disordered" evidence="1">
    <location>
        <begin position="1204"/>
        <end position="1283"/>
    </location>
</feature>
<feature type="compositionally biased region" description="Pro residues" evidence="1">
    <location>
        <begin position="796"/>
        <end position="806"/>
    </location>
</feature>
<evidence type="ECO:0000256" key="2">
    <source>
        <dbReference type="SAM" id="SignalP"/>
    </source>
</evidence>
<protein>
    <recommendedName>
        <fullName evidence="5">C2H2-type domain-containing protein</fullName>
    </recommendedName>
</protein>
<proteinExistence type="predicted"/>
<evidence type="ECO:0000313" key="4">
    <source>
        <dbReference type="Proteomes" id="UP001218218"/>
    </source>
</evidence>
<feature type="region of interest" description="Disordered" evidence="1">
    <location>
        <begin position="51"/>
        <end position="131"/>
    </location>
</feature>
<feature type="compositionally biased region" description="Pro residues" evidence="1">
    <location>
        <begin position="103"/>
        <end position="119"/>
    </location>
</feature>
<comment type="caution">
    <text evidence="3">The sequence shown here is derived from an EMBL/GenBank/DDBJ whole genome shotgun (WGS) entry which is preliminary data.</text>
</comment>
<gene>
    <name evidence="3" type="ORF">DFH08DRAFT_1085921</name>
</gene>
<accession>A0AAD6ZGQ2</accession>
<feature type="region of interest" description="Disordered" evidence="1">
    <location>
        <begin position="770"/>
        <end position="806"/>
    </location>
</feature>
<dbReference type="InterPro" id="IPR041078">
    <property type="entry name" value="Plavaka"/>
</dbReference>
<dbReference type="EMBL" id="JARIHO010000051">
    <property type="protein sequence ID" value="KAJ7321285.1"/>
    <property type="molecule type" value="Genomic_DNA"/>
</dbReference>